<dbReference type="NCBIfam" id="NF043036">
    <property type="entry name" value="ErythonDh"/>
    <property type="match status" value="1"/>
</dbReference>
<accession>K0Q1A6</accession>
<comment type="caution">
    <text evidence="4">The sequence shown here is derived from an EMBL/GenBank/DDBJ whole genome shotgun (WGS) entry which is preliminary data.</text>
</comment>
<name>K0Q1A6_9HYPH</name>
<evidence type="ECO:0000259" key="3">
    <source>
        <dbReference type="Pfam" id="PF01370"/>
    </source>
</evidence>
<sequence>MHIAIIGAAGMIGRKLTARLVADGRLAGQAITRLSLVDVVTPAAPEGFAGRVESSAADVSAPGQAGRIVTSRPDVVFHLAAIVSGEAELDFEKGYGINLEGTRVLLEAIRAAHLQDGYRPCVVFTSSIAVFGAPFPEVIPDDFNLTPLTSYGTQKAMGELLLADYTRRGFIDGIGIRLPTICVRPGKPNKAASGFFSGIVREPLVGQEAILPVPETVRHWHASPRSAVGFLIHAASIDLQPLGARRSLTMPGVSATVGEQIESLRKIAGERAVSLIRREPDELVMKIVSGWPQAFEAERAKKLGFVADASFDDIIRVHIEDELGGQP</sequence>
<dbReference type="InterPro" id="IPR036291">
    <property type="entry name" value="NAD(P)-bd_dom_sf"/>
</dbReference>
<dbReference type="SUPFAM" id="SSF51735">
    <property type="entry name" value="NAD(P)-binding Rossmann-fold domains"/>
    <property type="match status" value="1"/>
</dbReference>
<keyword evidence="2" id="KW-0119">Carbohydrate metabolism</keyword>
<dbReference type="InterPro" id="IPR001509">
    <property type="entry name" value="Epimerase_deHydtase"/>
</dbReference>
<dbReference type="GO" id="GO:0016491">
    <property type="term" value="F:oxidoreductase activity"/>
    <property type="evidence" value="ECO:0007669"/>
    <property type="project" value="InterPro"/>
</dbReference>
<evidence type="ECO:0000256" key="1">
    <source>
        <dbReference type="ARBA" id="ARBA00022857"/>
    </source>
</evidence>
<evidence type="ECO:0000313" key="5">
    <source>
        <dbReference type="Proteomes" id="UP000009319"/>
    </source>
</evidence>
<dbReference type="InterPro" id="IPR050005">
    <property type="entry name" value="DenD"/>
</dbReference>
<dbReference type="AlphaFoldDB" id="K0Q1A6"/>
<feature type="domain" description="NAD-dependent epimerase/dehydratase" evidence="3">
    <location>
        <begin position="3"/>
        <end position="207"/>
    </location>
</feature>
<keyword evidence="1" id="KW-0521">NADP</keyword>
<dbReference type="PANTHER" id="PTHR43103:SF3">
    <property type="entry name" value="ADP-L-GLYCERO-D-MANNO-HEPTOSE-6-EPIMERASE"/>
    <property type="match status" value="1"/>
</dbReference>
<dbReference type="STRING" id="1211777.BN77_3342"/>
<reference evidence="4 5" key="1">
    <citation type="journal article" date="2013" name="Genome Announc.">
        <title>Draft Genome Sequence of Rhizobium mesoamericanum STM3625, a Nitrogen-Fixing Symbiont of Mimosa pudica Isolated in French Guiana (South America).</title>
        <authorList>
            <person name="Moulin L."/>
            <person name="Mornico D."/>
            <person name="Melkonian R."/>
            <person name="Klonowska A."/>
        </authorList>
    </citation>
    <scope>NUCLEOTIDE SEQUENCE [LARGE SCALE GENOMIC DNA]</scope>
    <source>
        <strain evidence="4 5">STM3625</strain>
    </source>
</reference>
<evidence type="ECO:0000256" key="2">
    <source>
        <dbReference type="ARBA" id="ARBA00023277"/>
    </source>
</evidence>
<dbReference type="PANTHER" id="PTHR43103">
    <property type="entry name" value="NUCLEOSIDE-DIPHOSPHATE-SUGAR EPIMERASE"/>
    <property type="match status" value="1"/>
</dbReference>
<proteinExistence type="predicted"/>
<dbReference type="HOGENOM" id="CLU_007383_19_0_5"/>
<dbReference type="Pfam" id="PF01370">
    <property type="entry name" value="Epimerase"/>
    <property type="match status" value="1"/>
</dbReference>
<dbReference type="Gene3D" id="3.40.50.720">
    <property type="entry name" value="NAD(P)-binding Rossmann-like Domain"/>
    <property type="match status" value="1"/>
</dbReference>
<dbReference type="EMBL" id="CANI01000021">
    <property type="protein sequence ID" value="CCM76149.1"/>
    <property type="molecule type" value="Genomic_DNA"/>
</dbReference>
<dbReference type="eggNOG" id="COG0451">
    <property type="taxonomic scope" value="Bacteria"/>
</dbReference>
<dbReference type="Proteomes" id="UP000009319">
    <property type="component" value="Unassembled WGS sequence"/>
</dbReference>
<dbReference type="RefSeq" id="WP_007533551.1">
    <property type="nucleotide sequence ID" value="NZ_HF536772.1"/>
</dbReference>
<dbReference type="CDD" id="cd05238">
    <property type="entry name" value="Gne_like_SDR_e"/>
    <property type="match status" value="1"/>
</dbReference>
<organism evidence="4 5">
    <name type="scientific">Rhizobium mesoamericanum STM3625</name>
    <dbReference type="NCBI Taxonomy" id="1211777"/>
    <lineage>
        <taxon>Bacteria</taxon>
        <taxon>Pseudomonadati</taxon>
        <taxon>Pseudomonadota</taxon>
        <taxon>Alphaproteobacteria</taxon>
        <taxon>Hyphomicrobiales</taxon>
        <taxon>Rhizobiaceae</taxon>
        <taxon>Rhizobium/Agrobacterium group</taxon>
        <taxon>Rhizobium</taxon>
    </lineage>
</organism>
<keyword evidence="5" id="KW-1185">Reference proteome</keyword>
<gene>
    <name evidence="4" type="ORF">BN77_3342</name>
</gene>
<evidence type="ECO:0000313" key="4">
    <source>
        <dbReference type="EMBL" id="CCM76149.1"/>
    </source>
</evidence>
<protein>
    <recommendedName>
        <fullName evidence="3">NAD-dependent epimerase/dehydratase domain-containing protein</fullName>
    </recommendedName>
</protein>
<dbReference type="Gene3D" id="3.90.25.10">
    <property type="entry name" value="UDP-galactose 4-epimerase, domain 1"/>
    <property type="match status" value="1"/>
</dbReference>